<dbReference type="InterPro" id="IPR016092">
    <property type="entry name" value="ATAP"/>
</dbReference>
<name>A0A2H3NLF8_9BACT</name>
<keyword evidence="3" id="KW-1185">Reference proteome</keyword>
<reference evidence="2 3" key="1">
    <citation type="submission" date="2017-10" db="EMBL/GenBank/DDBJ databases">
        <title>Draft genome of Longimonas halophila.</title>
        <authorList>
            <person name="Goh K.M."/>
            <person name="Shamsir M.S."/>
            <person name="Lim S.W."/>
        </authorList>
    </citation>
    <scope>NUCLEOTIDE SEQUENCE [LARGE SCALE GENOMIC DNA]</scope>
    <source>
        <strain evidence="2 3">KCTC 42399</strain>
    </source>
</reference>
<dbReference type="GO" id="GO:0016226">
    <property type="term" value="P:iron-sulfur cluster assembly"/>
    <property type="evidence" value="ECO:0007669"/>
    <property type="project" value="InterPro"/>
</dbReference>
<dbReference type="OrthoDB" id="9801228at2"/>
<dbReference type="Gene3D" id="2.60.300.12">
    <property type="entry name" value="HesB-like domain"/>
    <property type="match status" value="1"/>
</dbReference>
<dbReference type="EMBL" id="PDEP01000007">
    <property type="protein sequence ID" value="PEN06774.1"/>
    <property type="molecule type" value="Genomic_DNA"/>
</dbReference>
<accession>A0A2H3NLF8</accession>
<dbReference type="GO" id="GO:0005506">
    <property type="term" value="F:iron ion binding"/>
    <property type="evidence" value="ECO:0007669"/>
    <property type="project" value="TreeGrafter"/>
</dbReference>
<dbReference type="PANTHER" id="PTHR43011:SF1">
    <property type="entry name" value="IRON-SULFUR CLUSTER ASSEMBLY 2 HOMOLOG, MITOCHONDRIAL"/>
    <property type="match status" value="1"/>
</dbReference>
<dbReference type="RefSeq" id="WP_098062300.1">
    <property type="nucleotide sequence ID" value="NZ_PDEP01000007.1"/>
</dbReference>
<dbReference type="GO" id="GO:0051539">
    <property type="term" value="F:4 iron, 4 sulfur cluster binding"/>
    <property type="evidence" value="ECO:0007669"/>
    <property type="project" value="TreeGrafter"/>
</dbReference>
<dbReference type="Pfam" id="PF01521">
    <property type="entry name" value="Fe-S_biosyn"/>
    <property type="match status" value="1"/>
</dbReference>
<dbReference type="InterPro" id="IPR035903">
    <property type="entry name" value="HesB-like_dom_sf"/>
</dbReference>
<dbReference type="GO" id="GO:0051537">
    <property type="term" value="F:2 iron, 2 sulfur cluster binding"/>
    <property type="evidence" value="ECO:0007669"/>
    <property type="project" value="UniProtKB-ARBA"/>
</dbReference>
<dbReference type="PANTHER" id="PTHR43011">
    <property type="entry name" value="IRON-SULFUR CLUSTER ASSEMBLY 2 HOMOLOG, MITOCHONDRIAL"/>
    <property type="match status" value="1"/>
</dbReference>
<sequence length="111" mass="11847">MQIDITERAQNQLRTVAAEDTVALGDAYLRIAVVPGGCSGLTYDLGWDTTLQDTDAVHQVSGDLTVIADQRSALYLDGSELDFTDGLDGDGFHFMNPQASRTCACGESFGV</sequence>
<dbReference type="InterPro" id="IPR000361">
    <property type="entry name" value="ATAP_core_dom"/>
</dbReference>
<dbReference type="Proteomes" id="UP000221024">
    <property type="component" value="Unassembled WGS sequence"/>
</dbReference>
<gene>
    <name evidence="2" type="ORF">CRI93_09050</name>
</gene>
<protein>
    <submittedName>
        <fullName evidence="2">Iron-sulfur cluster assembly accessory protein</fullName>
    </submittedName>
</protein>
<evidence type="ECO:0000313" key="3">
    <source>
        <dbReference type="Proteomes" id="UP000221024"/>
    </source>
</evidence>
<dbReference type="PROSITE" id="PS01152">
    <property type="entry name" value="HESB"/>
    <property type="match status" value="1"/>
</dbReference>
<dbReference type="AlphaFoldDB" id="A0A2H3NLF8"/>
<evidence type="ECO:0000313" key="2">
    <source>
        <dbReference type="EMBL" id="PEN06774.1"/>
    </source>
</evidence>
<feature type="domain" description="Core" evidence="1">
    <location>
        <begin position="1"/>
        <end position="106"/>
    </location>
</feature>
<dbReference type="InterPro" id="IPR017870">
    <property type="entry name" value="FeS_cluster_insertion_CS"/>
</dbReference>
<dbReference type="NCBIfam" id="TIGR00049">
    <property type="entry name" value="iron-sulfur cluster assembly accessory protein"/>
    <property type="match status" value="1"/>
</dbReference>
<dbReference type="SUPFAM" id="SSF89360">
    <property type="entry name" value="HesB-like domain"/>
    <property type="match status" value="1"/>
</dbReference>
<comment type="caution">
    <text evidence="2">The sequence shown here is derived from an EMBL/GenBank/DDBJ whole genome shotgun (WGS) entry which is preliminary data.</text>
</comment>
<organism evidence="2 3">
    <name type="scientific">Longimonas halophila</name>
    <dbReference type="NCBI Taxonomy" id="1469170"/>
    <lineage>
        <taxon>Bacteria</taxon>
        <taxon>Pseudomonadati</taxon>
        <taxon>Rhodothermota</taxon>
        <taxon>Rhodothermia</taxon>
        <taxon>Rhodothermales</taxon>
        <taxon>Salisaetaceae</taxon>
        <taxon>Longimonas</taxon>
    </lineage>
</organism>
<evidence type="ECO:0000259" key="1">
    <source>
        <dbReference type="Pfam" id="PF01521"/>
    </source>
</evidence>
<proteinExistence type="predicted"/>